<comment type="caution">
    <text evidence="2">The sequence shown here is derived from an EMBL/GenBank/DDBJ whole genome shotgun (WGS) entry which is preliminary data.</text>
</comment>
<gene>
    <name evidence="2" type="ORF">Ae201684_015585</name>
</gene>
<feature type="transmembrane region" description="Helical" evidence="1">
    <location>
        <begin position="296"/>
        <end position="315"/>
    </location>
</feature>
<dbReference type="EMBL" id="VJMJ01000225">
    <property type="protein sequence ID" value="KAF0726126.1"/>
    <property type="molecule type" value="Genomic_DNA"/>
</dbReference>
<organism evidence="2 3">
    <name type="scientific">Aphanomyces euteiches</name>
    <dbReference type="NCBI Taxonomy" id="100861"/>
    <lineage>
        <taxon>Eukaryota</taxon>
        <taxon>Sar</taxon>
        <taxon>Stramenopiles</taxon>
        <taxon>Oomycota</taxon>
        <taxon>Saprolegniomycetes</taxon>
        <taxon>Saprolegniales</taxon>
        <taxon>Verrucalvaceae</taxon>
        <taxon>Aphanomyces</taxon>
    </lineage>
</organism>
<keyword evidence="3" id="KW-1185">Reference proteome</keyword>
<feature type="transmembrane region" description="Helical" evidence="1">
    <location>
        <begin position="327"/>
        <end position="351"/>
    </location>
</feature>
<dbReference type="Proteomes" id="UP000481153">
    <property type="component" value="Unassembled WGS sequence"/>
</dbReference>
<reference evidence="2 3" key="1">
    <citation type="submission" date="2019-07" db="EMBL/GenBank/DDBJ databases">
        <title>Genomics analysis of Aphanomyces spp. identifies a new class of oomycete effector associated with host adaptation.</title>
        <authorList>
            <person name="Gaulin E."/>
        </authorList>
    </citation>
    <scope>NUCLEOTIDE SEQUENCE [LARGE SCALE GENOMIC DNA]</scope>
    <source>
        <strain evidence="2 3">ATCC 201684</strain>
    </source>
</reference>
<evidence type="ECO:0000256" key="1">
    <source>
        <dbReference type="SAM" id="Phobius"/>
    </source>
</evidence>
<dbReference type="AlphaFoldDB" id="A0A6G0WFC9"/>
<accession>A0A6G0WFC9</accession>
<evidence type="ECO:0000313" key="2">
    <source>
        <dbReference type="EMBL" id="KAF0726126.1"/>
    </source>
</evidence>
<dbReference type="VEuPathDB" id="FungiDB:AeMF1_004894"/>
<keyword evidence="1" id="KW-0812">Transmembrane</keyword>
<keyword evidence="1" id="KW-1133">Transmembrane helix</keyword>
<keyword evidence="1" id="KW-0472">Membrane</keyword>
<proteinExistence type="predicted"/>
<sequence>MAKVADVARTQATASFSRFSLFYTSVFALKLASTPLLAYLTEPLPWYVPQRSIVEWDSFDAFNNATFSYLFELYNSQTLHPDRDSHFDSSTATYVVRRKQILPLQMVPTASFSSYLIHFPGAMFYGSGMQSFVASFLNQDAADRPTTGLFHCQRNYYYSGTSSDSCIWLERLAREDDSDDVYMVYFGTVVWESTTWSWCKLAYRCLLTLYILRVFWQRYYRHFQHLLNNLRNIGIDKKYCHYEVIVGDPTYLIICDPCISIVMMADIMVNPAYCCWSTLRVSLYNDLMTFSLGCLYSTRFVWFGYFIMLVLSYLVKARRWDLQFVPLDPVILGLGAVLYAGPVFTLIGNTQLMVTWDVFLPPALKYRDVDYTIGMIMGAVIMAIFPPCLAFTLGRVARLRPRLDRALEDLSSKWANFKDKLWCPCKSKSYGHSIAPDQLLQASNGRSEHSRLHLHSQRAFNDLKNRLLFAVIRC</sequence>
<feature type="transmembrane region" description="Helical" evidence="1">
    <location>
        <begin position="371"/>
        <end position="393"/>
    </location>
</feature>
<evidence type="ECO:0000313" key="3">
    <source>
        <dbReference type="Proteomes" id="UP000481153"/>
    </source>
</evidence>
<protein>
    <submittedName>
        <fullName evidence="2">Uncharacterized protein</fullName>
    </submittedName>
</protein>
<name>A0A6G0WFC9_9STRA</name>